<name>A0ABY7K4T9_9ACTN</name>
<comment type="similarity">
    <text evidence="2">Belongs to the bacterial solute-binding protein 5 family.</text>
</comment>
<comment type="subcellular location">
    <subcellularLocation>
        <location evidence="1">Cell membrane</location>
        <topology evidence="1">Lipid-anchor</topology>
    </subcellularLocation>
</comment>
<feature type="domain" description="Solute-binding protein family 5" evidence="5">
    <location>
        <begin position="88"/>
        <end position="444"/>
    </location>
</feature>
<dbReference type="EMBL" id="CP097463">
    <property type="protein sequence ID" value="WAX58995.1"/>
    <property type="molecule type" value="Genomic_DNA"/>
</dbReference>
<organism evidence="6 7">
    <name type="scientific">Jatrophihabitans cynanchi</name>
    <dbReference type="NCBI Taxonomy" id="2944128"/>
    <lineage>
        <taxon>Bacteria</taxon>
        <taxon>Bacillati</taxon>
        <taxon>Actinomycetota</taxon>
        <taxon>Actinomycetes</taxon>
        <taxon>Jatrophihabitantales</taxon>
        <taxon>Jatrophihabitantaceae</taxon>
        <taxon>Jatrophihabitans</taxon>
    </lineage>
</organism>
<dbReference type="InterPro" id="IPR023765">
    <property type="entry name" value="SBP_5_CS"/>
</dbReference>
<dbReference type="Gene3D" id="3.40.190.10">
    <property type="entry name" value="Periplasmic binding protein-like II"/>
    <property type="match status" value="1"/>
</dbReference>
<evidence type="ECO:0000256" key="4">
    <source>
        <dbReference type="SAM" id="SignalP"/>
    </source>
</evidence>
<keyword evidence="3 4" id="KW-0732">Signal</keyword>
<dbReference type="PANTHER" id="PTHR30290">
    <property type="entry name" value="PERIPLASMIC BINDING COMPONENT OF ABC TRANSPORTER"/>
    <property type="match status" value="1"/>
</dbReference>
<feature type="signal peptide" evidence="4">
    <location>
        <begin position="1"/>
        <end position="31"/>
    </location>
</feature>
<dbReference type="InterPro" id="IPR030678">
    <property type="entry name" value="Peptide/Ni-bd"/>
</dbReference>
<dbReference type="RefSeq" id="WP_269445535.1">
    <property type="nucleotide sequence ID" value="NZ_CP097463.1"/>
</dbReference>
<dbReference type="PROSITE" id="PS01040">
    <property type="entry name" value="SBP_BACTERIAL_5"/>
    <property type="match status" value="1"/>
</dbReference>
<dbReference type="Proteomes" id="UP001164693">
    <property type="component" value="Chromosome"/>
</dbReference>
<proteinExistence type="inferred from homology"/>
<evidence type="ECO:0000256" key="3">
    <source>
        <dbReference type="ARBA" id="ARBA00022729"/>
    </source>
</evidence>
<dbReference type="InterPro" id="IPR039424">
    <property type="entry name" value="SBP_5"/>
</dbReference>
<evidence type="ECO:0000313" key="6">
    <source>
        <dbReference type="EMBL" id="WAX58995.1"/>
    </source>
</evidence>
<evidence type="ECO:0000256" key="1">
    <source>
        <dbReference type="ARBA" id="ARBA00004193"/>
    </source>
</evidence>
<dbReference type="SUPFAM" id="SSF53850">
    <property type="entry name" value="Periplasmic binding protein-like II"/>
    <property type="match status" value="1"/>
</dbReference>
<dbReference type="Pfam" id="PF00496">
    <property type="entry name" value="SBP_bac_5"/>
    <property type="match status" value="1"/>
</dbReference>
<evidence type="ECO:0000256" key="2">
    <source>
        <dbReference type="ARBA" id="ARBA00005695"/>
    </source>
</evidence>
<dbReference type="Gene3D" id="3.10.105.10">
    <property type="entry name" value="Dipeptide-binding Protein, Domain 3"/>
    <property type="match status" value="1"/>
</dbReference>
<evidence type="ECO:0000259" key="5">
    <source>
        <dbReference type="Pfam" id="PF00496"/>
    </source>
</evidence>
<reference evidence="6" key="1">
    <citation type="submission" date="2022-05" db="EMBL/GenBank/DDBJ databases">
        <title>Jatrophihabitans sp. SB3-54 whole genome sequence.</title>
        <authorList>
            <person name="Suh M.K."/>
            <person name="Eom M.K."/>
            <person name="Kim J.S."/>
            <person name="Kim H.S."/>
            <person name="Do H.E."/>
            <person name="Shin Y.K."/>
            <person name="Lee J.-S."/>
        </authorList>
    </citation>
    <scope>NUCLEOTIDE SEQUENCE</scope>
    <source>
        <strain evidence="6">SB3-54</strain>
    </source>
</reference>
<protein>
    <submittedName>
        <fullName evidence="6">ABC transporter substrate-binding protein</fullName>
    </submittedName>
</protein>
<dbReference type="PIRSF" id="PIRSF002741">
    <property type="entry name" value="MppA"/>
    <property type="match status" value="1"/>
</dbReference>
<dbReference type="CDD" id="cd08512">
    <property type="entry name" value="PBP2_NikA_DppA_OppA_like_7"/>
    <property type="match status" value="1"/>
</dbReference>
<evidence type="ECO:0000313" key="7">
    <source>
        <dbReference type="Proteomes" id="UP001164693"/>
    </source>
</evidence>
<dbReference type="PROSITE" id="PS51257">
    <property type="entry name" value="PROKAR_LIPOPROTEIN"/>
    <property type="match status" value="1"/>
</dbReference>
<keyword evidence="7" id="KW-1185">Reference proteome</keyword>
<gene>
    <name evidence="6" type="ORF">M6B22_09610</name>
</gene>
<feature type="chain" id="PRO_5046998349" evidence="4">
    <location>
        <begin position="32"/>
        <end position="536"/>
    </location>
</feature>
<dbReference type="InterPro" id="IPR000914">
    <property type="entry name" value="SBP_5_dom"/>
</dbReference>
<accession>A0ABY7K4T9</accession>
<sequence>MMKSLHRYGFARAALAAAVAAGLGLTLSACGASSSGGPSASSDTLLVDSSLGATTLDPAVQFDNTAENLVHQMYDTLLTYHGDNIKDIVPGLATSYKASADGRTYTFTLRKDAKFADGTPLTSADVAFSYNRTLNMKSNNSHKLTGIKVSTPDANTVVLNSDEPNPQLPALVATDSLAIVNAKQVKAAGGTDQPGADKADKAGPWFNSHSAGSGPYQLQSFTPNSQVVLVANPNYWGKKPAFSKVIIKSVTSTQQQLQDVQNGGAQVAVNLSGNQVKQLSGSVTVHSVQSPTVVYMALSNDPGSPTSDADFRKAIALSIDYAGLVQLAGERAVQAAGVIPASIAGSLPPSDAVKRDLAAAKAALAASGKANETVQLSYGSDYAVDGLTMGTFAQRIQASVAEAGIKMKLVPAPNLDARTQYSQGKTQIALWNFPQDVMDPFGFTVYNPGDLLPTRIHWPASAPDARPVVELADKALAEMDSAKRASDYQAWGEALNATYHFIPLFTGVSHVAGAKGITGLNINGSFGVDYALLGKS</sequence>